<proteinExistence type="predicted"/>
<dbReference type="Proteomes" id="UP000029448">
    <property type="component" value="Unassembled WGS sequence"/>
</dbReference>
<gene>
    <name evidence="1" type="ORF">AtDm6_1698</name>
</gene>
<organism evidence="1 2">
    <name type="scientific">Acetobacter tropicalis</name>
    <dbReference type="NCBI Taxonomy" id="104102"/>
    <lineage>
        <taxon>Bacteria</taxon>
        <taxon>Pseudomonadati</taxon>
        <taxon>Pseudomonadota</taxon>
        <taxon>Alphaproteobacteria</taxon>
        <taxon>Acetobacterales</taxon>
        <taxon>Acetobacteraceae</taxon>
        <taxon>Acetobacter</taxon>
    </lineage>
</organism>
<dbReference type="AlphaFoldDB" id="A0A095B2W7"/>
<protein>
    <submittedName>
        <fullName evidence="1">Uncharacterized protein</fullName>
    </submittedName>
</protein>
<comment type="caution">
    <text evidence="1">The sequence shown here is derived from an EMBL/GenBank/DDBJ whole genome shotgun (WGS) entry which is preliminary data.</text>
</comment>
<keyword evidence="2" id="KW-1185">Reference proteome</keyword>
<accession>A0A095B2W7</accession>
<name>A0A095B2W7_9PROT</name>
<evidence type="ECO:0000313" key="2">
    <source>
        <dbReference type="Proteomes" id="UP000029448"/>
    </source>
</evidence>
<evidence type="ECO:0000313" key="1">
    <source>
        <dbReference type="EMBL" id="KGB23263.1"/>
    </source>
</evidence>
<reference evidence="1 2" key="1">
    <citation type="submission" date="2014-06" db="EMBL/GenBank/DDBJ databases">
        <title>Functional and comparative genomic analyses of the Drosophila gut microbiota identify candidate symbiosis factors.</title>
        <authorList>
            <person name="Newell P.D."/>
            <person name="Chaston J.M."/>
            <person name="Douglas A.E."/>
        </authorList>
    </citation>
    <scope>NUCLEOTIDE SEQUENCE [LARGE SCALE GENOMIC DNA]</scope>
    <source>
        <strain evidence="1 2">DmCS_006</strain>
    </source>
</reference>
<dbReference type="EMBL" id="JOKM01000062">
    <property type="protein sequence ID" value="KGB23263.1"/>
    <property type="molecule type" value="Genomic_DNA"/>
</dbReference>
<dbReference type="PATRIC" id="fig|104102.7.peg.1678"/>
<sequence>MGEVAKGYRGSTRNGWSDLSFMPGFLHFFQCPDDVRQVCAGLGR</sequence>
<dbReference type="STRING" id="104102.AtDm6_1698"/>